<dbReference type="InterPro" id="IPR005149">
    <property type="entry name" value="Tscrpt_reg_PadR_N"/>
</dbReference>
<dbReference type="Pfam" id="PF03551">
    <property type="entry name" value="PadR"/>
    <property type="match status" value="1"/>
</dbReference>
<reference evidence="2" key="2">
    <citation type="journal article" date="2024" name="Antonie Van Leeuwenhoek">
        <title>Roseihalotalea indica gen. nov., sp. nov., a halophilic Bacteroidetes from mesopelagic Southwest Indian Ocean with higher carbohydrate metabolic potential.</title>
        <authorList>
            <person name="Chen B."/>
            <person name="Zhang M."/>
            <person name="Lin D."/>
            <person name="Ye J."/>
            <person name="Tang K."/>
        </authorList>
    </citation>
    <scope>NUCLEOTIDE SEQUENCE</scope>
    <source>
        <strain evidence="2">TK19036</strain>
    </source>
</reference>
<dbReference type="InterPro" id="IPR036390">
    <property type="entry name" value="WH_DNA-bd_sf"/>
</dbReference>
<protein>
    <submittedName>
        <fullName evidence="2">PadR family transcriptional regulator</fullName>
    </submittedName>
</protein>
<dbReference type="SUPFAM" id="SSF46785">
    <property type="entry name" value="Winged helix' DNA-binding domain"/>
    <property type="match status" value="1"/>
</dbReference>
<organism evidence="2">
    <name type="scientific">Roseihalotalea indica</name>
    <dbReference type="NCBI Taxonomy" id="2867963"/>
    <lineage>
        <taxon>Bacteria</taxon>
        <taxon>Pseudomonadati</taxon>
        <taxon>Bacteroidota</taxon>
        <taxon>Cytophagia</taxon>
        <taxon>Cytophagales</taxon>
        <taxon>Catalimonadaceae</taxon>
        <taxon>Roseihalotalea</taxon>
    </lineage>
</organism>
<reference evidence="2" key="1">
    <citation type="journal article" date="2023" name="Comput. Struct. Biotechnol. J.">
        <title>Discovery of a novel marine Bacteroidetes with a rich repertoire of carbohydrate-active enzymes.</title>
        <authorList>
            <person name="Chen B."/>
            <person name="Liu G."/>
            <person name="Chen Q."/>
            <person name="Wang H."/>
            <person name="Liu L."/>
            <person name="Tang K."/>
        </authorList>
    </citation>
    <scope>NUCLEOTIDE SEQUENCE</scope>
    <source>
        <strain evidence="2">TK19036</strain>
    </source>
</reference>
<sequence>MKGTNLGEFQELVMLTVGLLYDDAYGVSIKDEIKAQTGRTVTLSTVHAALNRLEDKGFLNSRLGGATEERGGRPKRLFRVTAYGKQALEESRRMRNRMWDLIPKIAWDHH</sequence>
<name>A0AA49Q0P9_9BACT</name>
<dbReference type="EMBL" id="CP120682">
    <property type="protein sequence ID" value="WKN40327.1"/>
    <property type="molecule type" value="Genomic_DNA"/>
</dbReference>
<dbReference type="InterPro" id="IPR036388">
    <property type="entry name" value="WH-like_DNA-bd_sf"/>
</dbReference>
<dbReference type="AlphaFoldDB" id="A0AA49Q0P9"/>
<proteinExistence type="predicted"/>
<accession>A0AA49Q0P9</accession>
<evidence type="ECO:0000259" key="1">
    <source>
        <dbReference type="Pfam" id="PF03551"/>
    </source>
</evidence>
<evidence type="ECO:0000313" key="2">
    <source>
        <dbReference type="EMBL" id="WKN40327.1"/>
    </source>
</evidence>
<dbReference type="Gene3D" id="1.10.10.10">
    <property type="entry name" value="Winged helix-like DNA-binding domain superfamily/Winged helix DNA-binding domain"/>
    <property type="match status" value="1"/>
</dbReference>
<gene>
    <name evidence="2" type="ORF">K4G66_09035</name>
</gene>
<feature type="domain" description="Transcription regulator PadR N-terminal" evidence="1">
    <location>
        <begin position="23"/>
        <end position="90"/>
    </location>
</feature>